<evidence type="ECO:0000313" key="7">
    <source>
        <dbReference type="EMBL" id="TCD28549.1"/>
    </source>
</evidence>
<dbReference type="InterPro" id="IPR014284">
    <property type="entry name" value="RNA_pol_sigma-70_dom"/>
</dbReference>
<dbReference type="Pfam" id="PF04542">
    <property type="entry name" value="Sigma70_r2"/>
    <property type="match status" value="1"/>
</dbReference>
<dbReference type="Pfam" id="PF08281">
    <property type="entry name" value="Sigma70_r4_2"/>
    <property type="match status" value="1"/>
</dbReference>
<dbReference type="PANTHER" id="PTHR43133">
    <property type="entry name" value="RNA POLYMERASE ECF-TYPE SIGMA FACTO"/>
    <property type="match status" value="1"/>
</dbReference>
<dbReference type="EMBL" id="SJSO01000003">
    <property type="protein sequence ID" value="TCD28549.1"/>
    <property type="molecule type" value="Genomic_DNA"/>
</dbReference>
<dbReference type="OrthoDB" id="659577at2"/>
<reference evidence="7 8" key="1">
    <citation type="submission" date="2019-02" db="EMBL/GenBank/DDBJ databases">
        <title>Pedobacter sp. RP-3-21 sp. nov., isolated from Arctic soil.</title>
        <authorList>
            <person name="Dahal R.H."/>
        </authorList>
    </citation>
    <scope>NUCLEOTIDE SEQUENCE [LARGE SCALE GENOMIC DNA]</scope>
    <source>
        <strain evidence="7 8">RP-3-21</strain>
    </source>
</reference>
<comment type="similarity">
    <text evidence="1">Belongs to the sigma-70 factor family. ECF subfamily.</text>
</comment>
<dbReference type="GO" id="GO:0016987">
    <property type="term" value="F:sigma factor activity"/>
    <property type="evidence" value="ECO:0007669"/>
    <property type="project" value="UniProtKB-KW"/>
</dbReference>
<organism evidence="7 8">
    <name type="scientific">Pedobacter psychrodurus</name>
    <dbReference type="NCBI Taxonomy" id="2530456"/>
    <lineage>
        <taxon>Bacteria</taxon>
        <taxon>Pseudomonadati</taxon>
        <taxon>Bacteroidota</taxon>
        <taxon>Sphingobacteriia</taxon>
        <taxon>Sphingobacteriales</taxon>
        <taxon>Sphingobacteriaceae</taxon>
        <taxon>Pedobacter</taxon>
    </lineage>
</organism>
<feature type="domain" description="RNA polymerase sigma factor 70 region 4 type 2" evidence="6">
    <location>
        <begin position="125"/>
        <end position="175"/>
    </location>
</feature>
<evidence type="ECO:0000259" key="6">
    <source>
        <dbReference type="Pfam" id="PF08281"/>
    </source>
</evidence>
<dbReference type="InterPro" id="IPR013324">
    <property type="entry name" value="RNA_pol_sigma_r3/r4-like"/>
</dbReference>
<dbReference type="Proteomes" id="UP000293925">
    <property type="component" value="Unassembled WGS sequence"/>
</dbReference>
<protein>
    <submittedName>
        <fullName evidence="7">RNA polymerase sigma-70 factor</fullName>
    </submittedName>
</protein>
<accession>A0A4R0Q5U4</accession>
<keyword evidence="8" id="KW-1185">Reference proteome</keyword>
<evidence type="ECO:0000256" key="2">
    <source>
        <dbReference type="ARBA" id="ARBA00023015"/>
    </source>
</evidence>
<dbReference type="Gene3D" id="1.10.1740.10">
    <property type="match status" value="1"/>
</dbReference>
<feature type="domain" description="RNA polymerase sigma-70 region 2" evidence="5">
    <location>
        <begin position="27"/>
        <end position="91"/>
    </location>
</feature>
<gene>
    <name evidence="7" type="ORF">EZ456_03930</name>
</gene>
<dbReference type="InterPro" id="IPR013249">
    <property type="entry name" value="RNA_pol_sigma70_r4_t2"/>
</dbReference>
<evidence type="ECO:0000313" key="8">
    <source>
        <dbReference type="Proteomes" id="UP000293925"/>
    </source>
</evidence>
<dbReference type="SUPFAM" id="SSF88659">
    <property type="entry name" value="Sigma3 and sigma4 domains of RNA polymerase sigma factors"/>
    <property type="match status" value="1"/>
</dbReference>
<comment type="caution">
    <text evidence="7">The sequence shown here is derived from an EMBL/GenBank/DDBJ whole genome shotgun (WGS) entry which is preliminary data.</text>
</comment>
<dbReference type="GO" id="GO:0003677">
    <property type="term" value="F:DNA binding"/>
    <property type="evidence" value="ECO:0007669"/>
    <property type="project" value="InterPro"/>
</dbReference>
<evidence type="ECO:0000256" key="4">
    <source>
        <dbReference type="ARBA" id="ARBA00023163"/>
    </source>
</evidence>
<dbReference type="NCBIfam" id="TIGR02937">
    <property type="entry name" value="sigma70-ECF"/>
    <property type="match status" value="1"/>
</dbReference>
<dbReference type="PANTHER" id="PTHR43133:SF46">
    <property type="entry name" value="RNA POLYMERASE SIGMA-70 FACTOR ECF SUBFAMILY"/>
    <property type="match status" value="1"/>
</dbReference>
<sequence>MKFGKEIDSETLIRVREGDETAFRMVYDTYSARLYNFAYRFVKNKELSEEIVQETLLNLWTSRHRLDERYNMGSYLITITKRLSLNIIRNQYTSNIALDKIGSYRICNSNETENEVIYNDLSNYAERMVTKLPDKQQEAFRMSRFQGLSHLQIAQEMQVSENTIKNHITAALKTLRLRFKGADVFLFLLYFLLK</sequence>
<dbReference type="NCBIfam" id="TIGR02985">
    <property type="entry name" value="Sig70_bacteroi1"/>
    <property type="match status" value="1"/>
</dbReference>
<dbReference type="InterPro" id="IPR014327">
    <property type="entry name" value="RNA_pol_sigma70_bacteroid"/>
</dbReference>
<dbReference type="RefSeq" id="WP_131527508.1">
    <property type="nucleotide sequence ID" value="NZ_SJSO01000003.1"/>
</dbReference>
<dbReference type="InterPro" id="IPR039425">
    <property type="entry name" value="RNA_pol_sigma-70-like"/>
</dbReference>
<dbReference type="SUPFAM" id="SSF88946">
    <property type="entry name" value="Sigma2 domain of RNA polymerase sigma factors"/>
    <property type="match status" value="1"/>
</dbReference>
<keyword evidence="3" id="KW-0731">Sigma factor</keyword>
<evidence type="ECO:0000256" key="3">
    <source>
        <dbReference type="ARBA" id="ARBA00023082"/>
    </source>
</evidence>
<keyword evidence="4" id="KW-0804">Transcription</keyword>
<keyword evidence="2" id="KW-0805">Transcription regulation</keyword>
<proteinExistence type="inferred from homology"/>
<dbReference type="GO" id="GO:0006352">
    <property type="term" value="P:DNA-templated transcription initiation"/>
    <property type="evidence" value="ECO:0007669"/>
    <property type="project" value="InterPro"/>
</dbReference>
<dbReference type="InterPro" id="IPR007627">
    <property type="entry name" value="RNA_pol_sigma70_r2"/>
</dbReference>
<dbReference type="Gene3D" id="1.10.10.10">
    <property type="entry name" value="Winged helix-like DNA-binding domain superfamily/Winged helix DNA-binding domain"/>
    <property type="match status" value="1"/>
</dbReference>
<evidence type="ECO:0000256" key="1">
    <source>
        <dbReference type="ARBA" id="ARBA00010641"/>
    </source>
</evidence>
<dbReference type="InterPro" id="IPR013325">
    <property type="entry name" value="RNA_pol_sigma_r2"/>
</dbReference>
<evidence type="ECO:0000259" key="5">
    <source>
        <dbReference type="Pfam" id="PF04542"/>
    </source>
</evidence>
<name>A0A4R0Q5U4_9SPHI</name>
<dbReference type="InterPro" id="IPR036388">
    <property type="entry name" value="WH-like_DNA-bd_sf"/>
</dbReference>
<dbReference type="AlphaFoldDB" id="A0A4R0Q5U4"/>